<dbReference type="Proteomes" id="UP000048926">
    <property type="component" value="Unassembled WGS sequence"/>
</dbReference>
<name>A0A0M6Y1R4_9HYPH</name>
<feature type="transmembrane region" description="Helical" evidence="9">
    <location>
        <begin position="15"/>
        <end position="33"/>
    </location>
</feature>
<dbReference type="GO" id="GO:0008942">
    <property type="term" value="F:nitrite reductase [NAD(P)H] activity"/>
    <property type="evidence" value="ECO:0007669"/>
    <property type="project" value="UniProtKB-EC"/>
</dbReference>
<dbReference type="GO" id="GO:0051537">
    <property type="term" value="F:2 iron, 2 sulfur cluster binding"/>
    <property type="evidence" value="ECO:0007669"/>
    <property type="project" value="UniProtKB-KW"/>
</dbReference>
<protein>
    <submittedName>
        <fullName evidence="11">Assimilatory nitrite reductase [NAD(P)H] small subunit</fullName>
        <ecNumber evidence="11">1.7.1.4</ecNumber>
    </submittedName>
</protein>
<feature type="transmembrane region" description="Helical" evidence="9">
    <location>
        <begin position="90"/>
        <end position="110"/>
    </location>
</feature>
<dbReference type="Pfam" id="PF00355">
    <property type="entry name" value="Rieske"/>
    <property type="match status" value="1"/>
</dbReference>
<dbReference type="PANTHER" id="PTHR21496">
    <property type="entry name" value="FERREDOXIN-RELATED"/>
    <property type="match status" value="1"/>
</dbReference>
<keyword evidence="6" id="KW-0408">Iron</keyword>
<evidence type="ECO:0000313" key="12">
    <source>
        <dbReference type="Proteomes" id="UP000048926"/>
    </source>
</evidence>
<evidence type="ECO:0000256" key="5">
    <source>
        <dbReference type="ARBA" id="ARBA00022989"/>
    </source>
</evidence>
<gene>
    <name evidence="11" type="primary">nasE_2</name>
    <name evidence="11" type="ORF">LAL4801_02477</name>
</gene>
<evidence type="ECO:0000256" key="6">
    <source>
        <dbReference type="ARBA" id="ARBA00023004"/>
    </source>
</evidence>
<evidence type="ECO:0000256" key="8">
    <source>
        <dbReference type="ARBA" id="ARBA00023136"/>
    </source>
</evidence>
<dbReference type="STRING" id="187304.B0E33_17105"/>
<dbReference type="GO" id="GO:0016020">
    <property type="term" value="C:membrane"/>
    <property type="evidence" value="ECO:0007669"/>
    <property type="project" value="UniProtKB-SubCell"/>
</dbReference>
<dbReference type="RefSeq" id="WP_055656348.1">
    <property type="nucleotide sequence ID" value="NZ_CXST01000001.1"/>
</dbReference>
<keyword evidence="8 9" id="KW-0472">Membrane</keyword>
<keyword evidence="11" id="KW-0560">Oxidoreductase</keyword>
<dbReference type="InterPro" id="IPR036922">
    <property type="entry name" value="Rieske_2Fe-2S_sf"/>
</dbReference>
<dbReference type="InterPro" id="IPR017941">
    <property type="entry name" value="Rieske_2Fe-2S"/>
</dbReference>
<sequence length="355" mass="38681">MSVQYTPVIWNRNKMVYDAILLVAVALYLYIFIRVGPFHEDVTRPIDGAILRMRAFGSCAFLMLTVILCIGPLARLDRRFLPLLYNRRHFGVMTAGIAAVHANYVLGWYFNFSPTDSYVALLSSNTSYGQVIGFPFEAFGIAALLILFVLAATSHDFWLSFLGAPIWKALHMFIYAAYAFVVLHVALGALQGPSDPIFTGMVAASVVMVCGLHFASGRLEANREKGDATAKASLEEAGWVVAGEVDEIDDKCAKVVTLSEEERVAIFKYDGKLSAVTNVCAHQNGPLGEGKVLWGCITCPWHGYQYNLADGRAPAPFTEKIATYKLKLVGSTVLLDPNALPPGTYVEPVVIGGAS</sequence>
<dbReference type="Gene3D" id="2.102.10.10">
    <property type="entry name" value="Rieske [2Fe-2S] iron-sulphur domain"/>
    <property type="match status" value="1"/>
</dbReference>
<dbReference type="EMBL" id="CXST01000001">
    <property type="protein sequence ID" value="CTQ44035.1"/>
    <property type="molecule type" value="Genomic_DNA"/>
</dbReference>
<dbReference type="AlphaFoldDB" id="A0A0M6Y1R4"/>
<dbReference type="PANTHER" id="PTHR21496:SF23">
    <property type="entry name" value="3-PHENYLPROPIONATE_CINNAMIC ACID DIOXYGENASE FERREDOXIN SUBUNIT"/>
    <property type="match status" value="1"/>
</dbReference>
<proteinExistence type="predicted"/>
<evidence type="ECO:0000256" key="1">
    <source>
        <dbReference type="ARBA" id="ARBA00004141"/>
    </source>
</evidence>
<keyword evidence="12" id="KW-1185">Reference proteome</keyword>
<keyword evidence="7" id="KW-0411">Iron-sulfur</keyword>
<evidence type="ECO:0000256" key="3">
    <source>
        <dbReference type="ARBA" id="ARBA00022714"/>
    </source>
</evidence>
<keyword evidence="5 9" id="KW-1133">Transmembrane helix</keyword>
<keyword evidence="3" id="KW-0001">2Fe-2S</keyword>
<organism evidence="11 12">
    <name type="scientific">Roseibium aggregatum</name>
    <dbReference type="NCBI Taxonomy" id="187304"/>
    <lineage>
        <taxon>Bacteria</taxon>
        <taxon>Pseudomonadati</taxon>
        <taxon>Pseudomonadota</taxon>
        <taxon>Alphaproteobacteria</taxon>
        <taxon>Hyphomicrobiales</taxon>
        <taxon>Stappiaceae</taxon>
        <taxon>Roseibium</taxon>
    </lineage>
</organism>
<dbReference type="OrthoDB" id="9794175at2"/>
<keyword evidence="4" id="KW-0479">Metal-binding</keyword>
<dbReference type="SUPFAM" id="SSF50022">
    <property type="entry name" value="ISP domain"/>
    <property type="match status" value="1"/>
</dbReference>
<evidence type="ECO:0000256" key="4">
    <source>
        <dbReference type="ARBA" id="ARBA00022723"/>
    </source>
</evidence>
<evidence type="ECO:0000256" key="7">
    <source>
        <dbReference type="ARBA" id="ARBA00023014"/>
    </source>
</evidence>
<feature type="transmembrane region" description="Helical" evidence="9">
    <location>
        <begin position="130"/>
        <end position="151"/>
    </location>
</feature>
<keyword evidence="2 9" id="KW-0812">Transmembrane</keyword>
<evidence type="ECO:0000313" key="11">
    <source>
        <dbReference type="EMBL" id="CTQ44035.1"/>
    </source>
</evidence>
<feature type="transmembrane region" description="Helical" evidence="9">
    <location>
        <begin position="197"/>
        <end position="215"/>
    </location>
</feature>
<dbReference type="Pfam" id="PF01794">
    <property type="entry name" value="Ferric_reduct"/>
    <property type="match status" value="1"/>
</dbReference>
<dbReference type="InterPro" id="IPR013130">
    <property type="entry name" value="Fe3_Rdtase_TM_dom"/>
</dbReference>
<feature type="domain" description="Rieske" evidence="10">
    <location>
        <begin position="239"/>
        <end position="335"/>
    </location>
</feature>
<evidence type="ECO:0000256" key="9">
    <source>
        <dbReference type="SAM" id="Phobius"/>
    </source>
</evidence>
<accession>A0A0M6Y1R4</accession>
<comment type="subcellular location">
    <subcellularLocation>
        <location evidence="1">Membrane</location>
        <topology evidence="1">Multi-pass membrane protein</topology>
    </subcellularLocation>
</comment>
<feature type="transmembrane region" description="Helical" evidence="9">
    <location>
        <begin position="53"/>
        <end position="74"/>
    </location>
</feature>
<dbReference type="PROSITE" id="PS51296">
    <property type="entry name" value="RIESKE"/>
    <property type="match status" value="1"/>
</dbReference>
<dbReference type="GO" id="GO:0046872">
    <property type="term" value="F:metal ion binding"/>
    <property type="evidence" value="ECO:0007669"/>
    <property type="project" value="UniProtKB-KW"/>
</dbReference>
<evidence type="ECO:0000259" key="10">
    <source>
        <dbReference type="PROSITE" id="PS51296"/>
    </source>
</evidence>
<dbReference type="EC" id="1.7.1.4" evidence="11"/>
<reference evidence="12" key="1">
    <citation type="submission" date="2015-07" db="EMBL/GenBank/DDBJ databases">
        <authorList>
            <person name="Rodrigo-Torres Lidia"/>
            <person name="Arahal R.David."/>
        </authorList>
    </citation>
    <scope>NUCLEOTIDE SEQUENCE [LARGE SCALE GENOMIC DNA]</scope>
    <source>
        <strain evidence="12">CECT 4801</strain>
    </source>
</reference>
<evidence type="ECO:0000256" key="2">
    <source>
        <dbReference type="ARBA" id="ARBA00022692"/>
    </source>
</evidence>